<protein>
    <submittedName>
        <fullName evidence="2">BHLH domain-containing protein</fullName>
    </submittedName>
</protein>
<dbReference type="AlphaFoldDB" id="A0A1I8G797"/>
<reference evidence="2" key="1">
    <citation type="submission" date="2016-11" db="UniProtKB">
        <authorList>
            <consortium name="WormBaseParasite"/>
        </authorList>
    </citation>
    <scope>IDENTIFICATION</scope>
</reference>
<dbReference type="SUPFAM" id="SSF47459">
    <property type="entry name" value="HLH, helix-loop-helix DNA-binding domain"/>
    <property type="match status" value="1"/>
</dbReference>
<dbReference type="GO" id="GO:0046983">
    <property type="term" value="F:protein dimerization activity"/>
    <property type="evidence" value="ECO:0007669"/>
    <property type="project" value="InterPro"/>
</dbReference>
<keyword evidence="1" id="KW-1185">Reference proteome</keyword>
<dbReference type="Gene3D" id="4.10.280.10">
    <property type="entry name" value="Helix-loop-helix DNA-binding domain"/>
    <property type="match status" value="1"/>
</dbReference>
<evidence type="ECO:0000313" key="1">
    <source>
        <dbReference type="Proteomes" id="UP000095280"/>
    </source>
</evidence>
<dbReference type="Proteomes" id="UP000095280">
    <property type="component" value="Unplaced"/>
</dbReference>
<accession>A0A1I8G797</accession>
<dbReference type="WBParaSite" id="maker-uti_cns_0001076-snap-gene-0.5-mRNA-1">
    <property type="protein sequence ID" value="maker-uti_cns_0001076-snap-gene-0.5-mRNA-1"/>
    <property type="gene ID" value="maker-uti_cns_0001076-snap-gene-0.5"/>
</dbReference>
<name>A0A1I8G797_9PLAT</name>
<organism evidence="1 2">
    <name type="scientific">Macrostomum lignano</name>
    <dbReference type="NCBI Taxonomy" id="282301"/>
    <lineage>
        <taxon>Eukaryota</taxon>
        <taxon>Metazoa</taxon>
        <taxon>Spiralia</taxon>
        <taxon>Lophotrochozoa</taxon>
        <taxon>Platyhelminthes</taxon>
        <taxon>Rhabditophora</taxon>
        <taxon>Macrostomorpha</taxon>
        <taxon>Macrostomida</taxon>
        <taxon>Macrostomidae</taxon>
        <taxon>Macrostomum</taxon>
    </lineage>
</organism>
<sequence length="183" mass="19969">MDAEYTDLPASGSASLTVKPGTAPNCCQSENFNGADFASEQEMFDVVASFEQLHQSIPWLSKAGVSSECHRGQLQILQAAIDYIIDLEEQLTDQLTGDFYRAALQQSFAAAAAAASVRRPFADVNSATNAETPAQQQMILLNRQQQRRLLAAPFLAKFSNLSKVCRQGVCRVDPHQVVNCSEN</sequence>
<evidence type="ECO:0000313" key="2">
    <source>
        <dbReference type="WBParaSite" id="maker-uti_cns_0001076-snap-gene-0.5-mRNA-1"/>
    </source>
</evidence>
<dbReference type="InterPro" id="IPR036638">
    <property type="entry name" value="HLH_DNA-bd_sf"/>
</dbReference>
<proteinExistence type="predicted"/>